<dbReference type="PANTHER" id="PTHR34820:SF4">
    <property type="entry name" value="INNER MEMBRANE PROTEIN YEBZ"/>
    <property type="match status" value="1"/>
</dbReference>
<evidence type="ECO:0000256" key="6">
    <source>
        <dbReference type="SAM" id="MobiDB-lite"/>
    </source>
</evidence>
<feature type="transmembrane region" description="Helical" evidence="7">
    <location>
        <begin position="391"/>
        <end position="408"/>
    </location>
</feature>
<dbReference type="AlphaFoldDB" id="A0A4R5FNU9"/>
<feature type="transmembrane region" description="Helical" evidence="7">
    <location>
        <begin position="494"/>
        <end position="516"/>
    </location>
</feature>
<sequence>MVTVRPLWDHVGHAPRSPDRRRPGPAGPDGRCGVAMRASAPVHAGAVLGVGVVVLVSVLWFGGGAGTPEIAGLPSAGPLAEWGLPLARLGHDLCAVACVGALLAAGVLAPAGSPEAARCVRAAGWWALGWAFASLAGYVLTLSTFFALPPARVLAASHLLGYGTSLPQTRALLVVVAVTFVVALATLVPRLPRWLPLVPAVGALLPPAYVGHAASAADHDVAISALMAHLVGVSVWVGGLYAVLVHFRRSGDLAVVLARFSTIALCCFAAVAFSGLAGGWVRLETPSDLWQSGYGRLLLGKVAVLAVLGWFGWNHRRRTVMGVTDRGVRRTFVRLAAGEMAVMAAAMGLAVGLSRTPPPVGGDGHAAHGVLEYELAPFTPGALITEVRLDPLVLLLLALPAAGYLAGMRRAAGWPPARSFAWHAGLVLVALALVGGVGGYARAMASAYALQHVTLTVVAPLLLCLGAPVTLAARATGPSSQYGDLGSRAFGRRIVRPGLLLTAYPVLFLLLYGTAWLPWSLSAYGSHLATVALFLGLGLAVSWVLAGADPLPRPFPWAARARLLAVAAVVHLALGAYLLTGPRVAADWFLQAAEAGVPVADQRLAGAVHLIVPLLAFAPLAVRLALERQAARVRARERVADGHSSHTGTRGRPRA</sequence>
<feature type="transmembrane region" description="Helical" evidence="7">
    <location>
        <begin position="604"/>
        <end position="626"/>
    </location>
</feature>
<dbReference type="Pfam" id="PF09678">
    <property type="entry name" value="Caa3_CtaG"/>
    <property type="match status" value="1"/>
</dbReference>
<dbReference type="Pfam" id="PF05425">
    <property type="entry name" value="CopD"/>
    <property type="match status" value="1"/>
</dbReference>
<dbReference type="GO" id="GO:0005886">
    <property type="term" value="C:plasma membrane"/>
    <property type="evidence" value="ECO:0007669"/>
    <property type="project" value="UniProtKB-SubCell"/>
</dbReference>
<keyword evidence="4 7" id="KW-1133">Transmembrane helix</keyword>
<protein>
    <recommendedName>
        <fullName evidence="8">Copper resistance protein D domain-containing protein</fullName>
    </recommendedName>
</protein>
<reference evidence="9 10" key="1">
    <citation type="submission" date="2019-03" db="EMBL/GenBank/DDBJ databases">
        <title>Draft genome sequences of novel Actinobacteria.</title>
        <authorList>
            <person name="Sahin N."/>
            <person name="Ay H."/>
            <person name="Saygin H."/>
        </authorList>
    </citation>
    <scope>NUCLEOTIDE SEQUENCE [LARGE SCALE GENOMIC DNA]</scope>
    <source>
        <strain evidence="9 10">6K102</strain>
    </source>
</reference>
<gene>
    <name evidence="9" type="ORF">E1295_14235</name>
</gene>
<feature type="transmembrane region" description="Helical" evidence="7">
    <location>
        <begin position="332"/>
        <end position="353"/>
    </location>
</feature>
<evidence type="ECO:0000259" key="8">
    <source>
        <dbReference type="Pfam" id="PF05425"/>
    </source>
</evidence>
<feature type="transmembrane region" description="Helical" evidence="7">
    <location>
        <begin position="46"/>
        <end position="66"/>
    </location>
</feature>
<feature type="transmembrane region" description="Helical" evidence="7">
    <location>
        <begin position="293"/>
        <end position="311"/>
    </location>
</feature>
<evidence type="ECO:0000256" key="5">
    <source>
        <dbReference type="ARBA" id="ARBA00023136"/>
    </source>
</evidence>
<evidence type="ECO:0000256" key="7">
    <source>
        <dbReference type="SAM" id="Phobius"/>
    </source>
</evidence>
<evidence type="ECO:0000256" key="3">
    <source>
        <dbReference type="ARBA" id="ARBA00022692"/>
    </source>
</evidence>
<feature type="transmembrane region" description="Helical" evidence="7">
    <location>
        <begin position="256"/>
        <end position="281"/>
    </location>
</feature>
<feature type="transmembrane region" description="Helical" evidence="7">
    <location>
        <begin position="420"/>
        <end position="441"/>
    </location>
</feature>
<feature type="transmembrane region" description="Helical" evidence="7">
    <location>
        <begin position="86"/>
        <end position="111"/>
    </location>
</feature>
<feature type="region of interest" description="Disordered" evidence="6">
    <location>
        <begin position="11"/>
        <end position="30"/>
    </location>
</feature>
<feature type="compositionally biased region" description="Basic and acidic residues" evidence="6">
    <location>
        <begin position="11"/>
        <end position="22"/>
    </location>
</feature>
<proteinExistence type="predicted"/>
<feature type="transmembrane region" description="Helical" evidence="7">
    <location>
        <begin position="168"/>
        <end position="187"/>
    </location>
</feature>
<keyword evidence="5 7" id="KW-0472">Membrane</keyword>
<feature type="transmembrane region" description="Helical" evidence="7">
    <location>
        <begin position="563"/>
        <end position="584"/>
    </location>
</feature>
<feature type="transmembrane region" description="Helical" evidence="7">
    <location>
        <begin position="221"/>
        <end position="244"/>
    </location>
</feature>
<dbReference type="InterPro" id="IPR032694">
    <property type="entry name" value="CopC/D"/>
</dbReference>
<dbReference type="Proteomes" id="UP000295136">
    <property type="component" value="Unassembled WGS sequence"/>
</dbReference>
<evidence type="ECO:0000256" key="1">
    <source>
        <dbReference type="ARBA" id="ARBA00004651"/>
    </source>
</evidence>
<keyword evidence="3 7" id="KW-0812">Transmembrane</keyword>
<evidence type="ECO:0000256" key="2">
    <source>
        <dbReference type="ARBA" id="ARBA00022475"/>
    </source>
</evidence>
<organism evidence="9 10">
    <name type="scientific">Nonomuraea mesophila</name>
    <dbReference type="NCBI Taxonomy" id="2530382"/>
    <lineage>
        <taxon>Bacteria</taxon>
        <taxon>Bacillati</taxon>
        <taxon>Actinomycetota</taxon>
        <taxon>Actinomycetes</taxon>
        <taxon>Streptosporangiales</taxon>
        <taxon>Streptosporangiaceae</taxon>
        <taxon>Nonomuraea</taxon>
    </lineage>
</organism>
<feature type="transmembrane region" description="Helical" evidence="7">
    <location>
        <begin position="453"/>
        <end position="473"/>
    </location>
</feature>
<evidence type="ECO:0000256" key="4">
    <source>
        <dbReference type="ARBA" id="ARBA00022989"/>
    </source>
</evidence>
<name>A0A4R5FNU9_9ACTN</name>
<evidence type="ECO:0000313" key="9">
    <source>
        <dbReference type="EMBL" id="TDE54682.1"/>
    </source>
</evidence>
<keyword evidence="10" id="KW-1185">Reference proteome</keyword>
<evidence type="ECO:0000313" key="10">
    <source>
        <dbReference type="Proteomes" id="UP000295136"/>
    </source>
</evidence>
<dbReference type="EMBL" id="SMLD01000030">
    <property type="protein sequence ID" value="TDE54682.1"/>
    <property type="molecule type" value="Genomic_DNA"/>
</dbReference>
<keyword evidence="2" id="KW-1003">Cell membrane</keyword>
<feature type="transmembrane region" description="Helical" evidence="7">
    <location>
        <begin position="528"/>
        <end position="551"/>
    </location>
</feature>
<dbReference type="GO" id="GO:0006825">
    <property type="term" value="P:copper ion transport"/>
    <property type="evidence" value="ECO:0007669"/>
    <property type="project" value="InterPro"/>
</dbReference>
<comment type="caution">
    <text evidence="9">The sequence shown here is derived from an EMBL/GenBank/DDBJ whole genome shotgun (WGS) entry which is preliminary data.</text>
</comment>
<dbReference type="PANTHER" id="PTHR34820">
    <property type="entry name" value="INNER MEMBRANE PROTEIN YEBZ"/>
    <property type="match status" value="1"/>
</dbReference>
<feature type="transmembrane region" description="Helical" evidence="7">
    <location>
        <begin position="123"/>
        <end position="148"/>
    </location>
</feature>
<accession>A0A4R5FNU9</accession>
<dbReference type="InterPro" id="IPR019108">
    <property type="entry name" value="Caa3_assmbl_CtaG-rel"/>
</dbReference>
<feature type="transmembrane region" description="Helical" evidence="7">
    <location>
        <begin position="194"/>
        <end position="215"/>
    </location>
</feature>
<comment type="subcellular location">
    <subcellularLocation>
        <location evidence="1">Cell membrane</location>
        <topology evidence="1">Multi-pass membrane protein</topology>
    </subcellularLocation>
</comment>
<dbReference type="InterPro" id="IPR008457">
    <property type="entry name" value="Cu-R_CopD_dom"/>
</dbReference>
<feature type="domain" description="Copper resistance protein D" evidence="8">
    <location>
        <begin position="256"/>
        <end position="353"/>
    </location>
</feature>